<evidence type="ECO:0000313" key="1">
    <source>
        <dbReference type="EMBL" id="MXG88114.1"/>
    </source>
</evidence>
<proteinExistence type="predicted"/>
<reference evidence="1 2" key="1">
    <citation type="submission" date="2019-12" db="EMBL/GenBank/DDBJ databases">
        <authorList>
            <person name="Kun Z."/>
        </authorList>
    </citation>
    <scope>NUCLEOTIDE SEQUENCE [LARGE SCALE GENOMIC DNA]</scope>
    <source>
        <strain evidence="1 2">YIM 123512</strain>
    </source>
</reference>
<evidence type="ECO:0000313" key="2">
    <source>
        <dbReference type="Proteomes" id="UP000473325"/>
    </source>
</evidence>
<comment type="caution">
    <text evidence="1">The sequence shown here is derived from an EMBL/GenBank/DDBJ whole genome shotgun (WGS) entry which is preliminary data.</text>
</comment>
<dbReference type="Proteomes" id="UP000473325">
    <property type="component" value="Unassembled WGS sequence"/>
</dbReference>
<dbReference type="AlphaFoldDB" id="A0A6L7F080"/>
<dbReference type="EMBL" id="WUEK01000001">
    <property type="protein sequence ID" value="MXG88114.1"/>
    <property type="molecule type" value="Genomic_DNA"/>
</dbReference>
<name>A0A6L7F080_9ACTN</name>
<organism evidence="1 2">
    <name type="scientific">Nocardioides flavescens</name>
    <dbReference type="NCBI Taxonomy" id="2691959"/>
    <lineage>
        <taxon>Bacteria</taxon>
        <taxon>Bacillati</taxon>
        <taxon>Actinomycetota</taxon>
        <taxon>Actinomycetes</taxon>
        <taxon>Propionibacteriales</taxon>
        <taxon>Nocardioidaceae</taxon>
        <taxon>Nocardioides</taxon>
    </lineage>
</organism>
<sequence length="236" mass="25249">MGFTDRLGGMARAWVHVKTTELITTDRSVREDAGLRSDQVEHEARVGLGDQAVRTALPGLADAAERQAERRRLAEAEQVAAEQSELRALPRAQVSLRSSGTADGAVDAELPLRWEEVDGELLVEVLPLADARPVLDGHELTRLAFLLPEPARDGTWDLAAVYAARRASGLDDLLDWGLELGDDGESAWWFDPGAGPSTLTLADDCRRVSLALSLSGAAGRATVTAEITRAVPAAPL</sequence>
<gene>
    <name evidence="1" type="ORF">GRQ65_00955</name>
</gene>
<accession>A0A6L7F080</accession>
<dbReference type="RefSeq" id="WP_160874242.1">
    <property type="nucleotide sequence ID" value="NZ_WUEK01000001.1"/>
</dbReference>
<keyword evidence="2" id="KW-1185">Reference proteome</keyword>
<protein>
    <submittedName>
        <fullName evidence="1">Uncharacterized protein</fullName>
    </submittedName>
</protein>